<dbReference type="SUPFAM" id="SSF54995">
    <property type="entry name" value="Ribosomal protein S6"/>
    <property type="match status" value="1"/>
</dbReference>
<dbReference type="AlphaFoldDB" id="A0A662DAN5"/>
<name>A0A662DAN5_UNCAE</name>
<sequence>MPVYEMVFTLRPRVEEEIVKNIKDKIESFVIQNGGELGSIDEIGRRKLAYEVEGEEEGIFFRSSFIIDPSHLNEIVRWMRGRDEVIRLMIIRKKTALLKNKEEKEEKEGEVINE</sequence>
<dbReference type="InterPro" id="IPR020814">
    <property type="entry name" value="Ribosomal_S6_plastid/chlpt"/>
</dbReference>
<dbReference type="InterPro" id="IPR000529">
    <property type="entry name" value="Ribosomal_bS6"/>
</dbReference>
<keyword evidence="3" id="KW-0687">Ribonucleoprotein</keyword>
<dbReference type="PANTHER" id="PTHR21011">
    <property type="entry name" value="MITOCHONDRIAL 28S RIBOSOMAL PROTEIN S6"/>
    <property type="match status" value="1"/>
</dbReference>
<dbReference type="Gene3D" id="3.30.70.60">
    <property type="match status" value="1"/>
</dbReference>
<dbReference type="CDD" id="cd00473">
    <property type="entry name" value="bS6"/>
    <property type="match status" value="1"/>
</dbReference>
<comment type="function">
    <text evidence="3">Binds together with bS18 to 16S ribosomal RNA.</text>
</comment>
<protein>
    <recommendedName>
        <fullName evidence="2 3">Small ribosomal subunit protein bS6</fullName>
    </recommendedName>
</protein>
<evidence type="ECO:0000256" key="2">
    <source>
        <dbReference type="ARBA" id="ARBA00035294"/>
    </source>
</evidence>
<dbReference type="GO" id="GO:1990904">
    <property type="term" value="C:ribonucleoprotein complex"/>
    <property type="evidence" value="ECO:0007669"/>
    <property type="project" value="UniProtKB-KW"/>
</dbReference>
<comment type="caution">
    <text evidence="4">The sequence shown here is derived from an EMBL/GenBank/DDBJ whole genome shotgun (WGS) entry which is preliminary data.</text>
</comment>
<reference evidence="4 5" key="1">
    <citation type="submission" date="2018-06" db="EMBL/GenBank/DDBJ databases">
        <title>Extensive metabolic versatility and redundancy in microbially diverse, dynamic hydrothermal sediments.</title>
        <authorList>
            <person name="Dombrowski N."/>
            <person name="Teske A."/>
            <person name="Baker B.J."/>
        </authorList>
    </citation>
    <scope>NUCLEOTIDE SEQUENCE [LARGE SCALE GENOMIC DNA]</scope>
    <source>
        <strain evidence="4">B19_G9</strain>
    </source>
</reference>
<keyword evidence="3" id="KW-0694">RNA-binding</keyword>
<dbReference type="GO" id="GO:0003735">
    <property type="term" value="F:structural constituent of ribosome"/>
    <property type="evidence" value="ECO:0007669"/>
    <property type="project" value="InterPro"/>
</dbReference>
<dbReference type="InterPro" id="IPR035980">
    <property type="entry name" value="Ribosomal_bS6_sf"/>
</dbReference>
<keyword evidence="3" id="KW-0699">rRNA-binding</keyword>
<dbReference type="GO" id="GO:0005840">
    <property type="term" value="C:ribosome"/>
    <property type="evidence" value="ECO:0007669"/>
    <property type="project" value="UniProtKB-KW"/>
</dbReference>
<accession>A0A662DAN5</accession>
<evidence type="ECO:0000313" key="5">
    <source>
        <dbReference type="Proteomes" id="UP000267654"/>
    </source>
</evidence>
<comment type="similarity">
    <text evidence="1 3">Belongs to the bacterial ribosomal protein bS6 family.</text>
</comment>
<dbReference type="InterPro" id="IPR014717">
    <property type="entry name" value="Transl_elong_EF1B/ribsomal_bS6"/>
</dbReference>
<dbReference type="HAMAP" id="MF_00360">
    <property type="entry name" value="Ribosomal_bS6"/>
    <property type="match status" value="1"/>
</dbReference>
<dbReference type="GO" id="GO:0006412">
    <property type="term" value="P:translation"/>
    <property type="evidence" value="ECO:0007669"/>
    <property type="project" value="UniProtKB-UniRule"/>
</dbReference>
<dbReference type="Proteomes" id="UP000267654">
    <property type="component" value="Unassembled WGS sequence"/>
</dbReference>
<dbReference type="Pfam" id="PF01250">
    <property type="entry name" value="Ribosomal_S6"/>
    <property type="match status" value="1"/>
</dbReference>
<keyword evidence="3 4" id="KW-0689">Ribosomal protein</keyword>
<dbReference type="EMBL" id="QMQB01000151">
    <property type="protein sequence ID" value="RLE12525.1"/>
    <property type="molecule type" value="Genomic_DNA"/>
</dbReference>
<gene>
    <name evidence="3 4" type="primary">rpsF</name>
    <name evidence="4" type="ORF">DRI96_04385</name>
</gene>
<dbReference type="NCBIfam" id="TIGR00166">
    <property type="entry name" value="S6"/>
    <property type="match status" value="1"/>
</dbReference>
<evidence type="ECO:0000256" key="3">
    <source>
        <dbReference type="HAMAP-Rule" id="MF_00360"/>
    </source>
</evidence>
<evidence type="ECO:0000256" key="1">
    <source>
        <dbReference type="ARBA" id="ARBA00009512"/>
    </source>
</evidence>
<dbReference type="PANTHER" id="PTHR21011:SF1">
    <property type="entry name" value="SMALL RIBOSOMAL SUBUNIT PROTEIN BS6M"/>
    <property type="match status" value="1"/>
</dbReference>
<organism evidence="4 5">
    <name type="scientific">Aerophobetes bacterium</name>
    <dbReference type="NCBI Taxonomy" id="2030807"/>
    <lineage>
        <taxon>Bacteria</taxon>
        <taxon>Candidatus Aerophobota</taxon>
    </lineage>
</organism>
<evidence type="ECO:0000313" key="4">
    <source>
        <dbReference type="EMBL" id="RLE12525.1"/>
    </source>
</evidence>
<dbReference type="GO" id="GO:0070181">
    <property type="term" value="F:small ribosomal subunit rRNA binding"/>
    <property type="evidence" value="ECO:0007669"/>
    <property type="project" value="TreeGrafter"/>
</dbReference>
<proteinExistence type="inferred from homology"/>
<dbReference type="GO" id="GO:0005737">
    <property type="term" value="C:cytoplasm"/>
    <property type="evidence" value="ECO:0007669"/>
    <property type="project" value="UniProtKB-ARBA"/>
</dbReference>